<dbReference type="PANTHER" id="PTHR46250">
    <property type="entry name" value="MYB/SANT-LIKE DNA-BINDING DOMAIN PROTEIN-RELATED"/>
    <property type="match status" value="1"/>
</dbReference>
<gene>
    <name evidence="2" type="ORF">E5676_scaffold49G00500</name>
    <name evidence="1" type="ORF">E6C27_scaffold43059G00640</name>
</gene>
<proteinExistence type="predicted"/>
<dbReference type="EMBL" id="SSTD01016279">
    <property type="protein sequence ID" value="TYK01263.1"/>
    <property type="molecule type" value="Genomic_DNA"/>
</dbReference>
<organism evidence="1 3">
    <name type="scientific">Cucumis melo var. makuwa</name>
    <name type="common">Oriental melon</name>
    <dbReference type="NCBI Taxonomy" id="1194695"/>
    <lineage>
        <taxon>Eukaryota</taxon>
        <taxon>Viridiplantae</taxon>
        <taxon>Streptophyta</taxon>
        <taxon>Embryophyta</taxon>
        <taxon>Tracheophyta</taxon>
        <taxon>Spermatophyta</taxon>
        <taxon>Magnoliopsida</taxon>
        <taxon>eudicotyledons</taxon>
        <taxon>Gunneridae</taxon>
        <taxon>Pentapetalae</taxon>
        <taxon>rosids</taxon>
        <taxon>fabids</taxon>
        <taxon>Cucurbitales</taxon>
        <taxon>Cucurbitaceae</taxon>
        <taxon>Benincaseae</taxon>
        <taxon>Cucumis</taxon>
    </lineage>
</organism>
<dbReference type="PANTHER" id="PTHR46250:SF18">
    <property type="entry name" value="MYB_SANT-LIKE DOMAIN-CONTAINING PROTEIN"/>
    <property type="match status" value="1"/>
</dbReference>
<dbReference type="EMBL" id="SSTE01020563">
    <property type="protein sequence ID" value="KAA0033879.1"/>
    <property type="molecule type" value="Genomic_DNA"/>
</dbReference>
<protein>
    <submittedName>
        <fullName evidence="1">Retrotransposon protein</fullName>
    </submittedName>
</protein>
<dbReference type="Proteomes" id="UP000321947">
    <property type="component" value="Unassembled WGS sequence"/>
</dbReference>
<evidence type="ECO:0000313" key="2">
    <source>
        <dbReference type="EMBL" id="TYK01263.1"/>
    </source>
</evidence>
<evidence type="ECO:0000313" key="1">
    <source>
        <dbReference type="EMBL" id="KAA0033879.1"/>
    </source>
</evidence>
<sequence length="153" mass="17222">MTTTSRLLKHSWMKKEEAGLVELVNAGCWMSDNETFCLGYLNQLARMMTFKIPGLGLGGTMNKSALFDDWVKSHPVAKSLVNKSYPHYDELFYVFSKDHVTGGRAETFTDVGSNDLVGYEAFVADSVSDIEFQPMYNRRLNMSPNELMGTRTA</sequence>
<dbReference type="AlphaFoldDB" id="A0A5A7SXI0"/>
<evidence type="ECO:0000313" key="4">
    <source>
        <dbReference type="Proteomes" id="UP000321947"/>
    </source>
</evidence>
<dbReference type="Proteomes" id="UP000321393">
    <property type="component" value="Unassembled WGS sequence"/>
</dbReference>
<comment type="caution">
    <text evidence="1">The sequence shown here is derived from an EMBL/GenBank/DDBJ whole genome shotgun (WGS) entry which is preliminary data.</text>
</comment>
<dbReference type="OrthoDB" id="618098at2759"/>
<reference evidence="3 4" key="1">
    <citation type="submission" date="2019-08" db="EMBL/GenBank/DDBJ databases">
        <title>Draft genome sequences of two oriental melons (Cucumis melo L. var makuwa).</title>
        <authorList>
            <person name="Kwon S.-Y."/>
        </authorList>
    </citation>
    <scope>NUCLEOTIDE SEQUENCE [LARGE SCALE GENOMIC DNA]</scope>
    <source>
        <strain evidence="4">cv. Chang Bougi</strain>
        <strain evidence="3">cv. SW 3</strain>
        <tissue evidence="1">Leaf</tissue>
    </source>
</reference>
<accession>A0A5A7SXI0</accession>
<evidence type="ECO:0000313" key="3">
    <source>
        <dbReference type="Proteomes" id="UP000321393"/>
    </source>
</evidence>
<name>A0A5A7SXI0_CUCMM</name>